<dbReference type="HOGENOM" id="CLU_2956765_0_0_10"/>
<evidence type="ECO:0000313" key="1">
    <source>
        <dbReference type="EMBL" id="EHG16726.1"/>
    </source>
</evidence>
<gene>
    <name evidence="1" type="ORF">HMPREF9138_00853</name>
</gene>
<dbReference type="EMBL" id="AFXP01000005">
    <property type="protein sequence ID" value="EHG16726.1"/>
    <property type="molecule type" value="Genomic_DNA"/>
</dbReference>
<comment type="caution">
    <text evidence="1">The sequence shown here is derived from an EMBL/GenBank/DDBJ whole genome shotgun (WGS) entry which is preliminary data.</text>
</comment>
<accession>G6AF85</accession>
<proteinExistence type="predicted"/>
<protein>
    <submittedName>
        <fullName evidence="1">Uncharacterized protein</fullName>
    </submittedName>
</protein>
<name>G6AF85_9BACT</name>
<evidence type="ECO:0000313" key="2">
    <source>
        <dbReference type="Proteomes" id="UP000004597"/>
    </source>
</evidence>
<sequence>MIYTNILLRIKLSKYTFTNITYINHVQIAFTTTKLNYQNKEGYNELYNNFILTNWLYYN</sequence>
<dbReference type="Proteomes" id="UP000004597">
    <property type="component" value="Unassembled WGS sequence"/>
</dbReference>
<organism evidence="1 2">
    <name type="scientific">Prevotella histicola F0411</name>
    <dbReference type="NCBI Taxonomy" id="857291"/>
    <lineage>
        <taxon>Bacteria</taxon>
        <taxon>Pseudomonadati</taxon>
        <taxon>Bacteroidota</taxon>
        <taxon>Bacteroidia</taxon>
        <taxon>Bacteroidales</taxon>
        <taxon>Prevotellaceae</taxon>
        <taxon>Prevotella</taxon>
    </lineage>
</organism>
<keyword evidence="2" id="KW-1185">Reference proteome</keyword>
<reference evidence="1 2" key="1">
    <citation type="submission" date="2011-10" db="EMBL/GenBank/DDBJ databases">
        <title>The Genome Sequence of Prevotella histicola F0411.</title>
        <authorList>
            <consortium name="The Broad Institute Genome Sequencing Platform"/>
            <person name="Earl A."/>
            <person name="Ward D."/>
            <person name="Feldgarden M."/>
            <person name="Gevers D."/>
            <person name="Izard J."/>
            <person name="Ganesan A."/>
            <person name="Blanton J.M."/>
            <person name="Baranova O.V."/>
            <person name="Tanner A.C."/>
            <person name="Mathney J.M.J."/>
            <person name="Dewhirst F.E."/>
            <person name="Young S.K."/>
            <person name="Zeng Q."/>
            <person name="Gargeya S."/>
            <person name="Fitzgerald M."/>
            <person name="Haas B."/>
            <person name="Abouelleil A."/>
            <person name="Alvarado L."/>
            <person name="Arachchi H.M."/>
            <person name="Berlin A."/>
            <person name="Brown A."/>
            <person name="Chapman S.B."/>
            <person name="Chen Z."/>
            <person name="Dunbar C."/>
            <person name="Freedman E."/>
            <person name="Gearin G."/>
            <person name="Gellesch M."/>
            <person name="Goldberg J."/>
            <person name="Griggs A."/>
            <person name="Gujja S."/>
            <person name="Heiman D."/>
            <person name="Howarth C."/>
            <person name="Larson L."/>
            <person name="Lui A."/>
            <person name="MacDonald P.J.P."/>
            <person name="Montmayeur A."/>
            <person name="Murphy C."/>
            <person name="Neiman D."/>
            <person name="Pearson M."/>
            <person name="Priest M."/>
            <person name="Roberts A."/>
            <person name="Saif S."/>
            <person name="Shea T."/>
            <person name="Shenoy N."/>
            <person name="Sisk P."/>
            <person name="Stolte C."/>
            <person name="Sykes S."/>
            <person name="Wortman J."/>
            <person name="Nusbaum C."/>
            <person name="Birren B."/>
        </authorList>
    </citation>
    <scope>NUCLEOTIDE SEQUENCE [LARGE SCALE GENOMIC DNA]</scope>
    <source>
        <strain evidence="1 2">F0411</strain>
    </source>
</reference>
<dbReference type="AlphaFoldDB" id="G6AF85"/>